<dbReference type="PANTHER" id="PTHR22603">
    <property type="entry name" value="CHOLINE/ETHANOALAMINE KINASE"/>
    <property type="match status" value="1"/>
</dbReference>
<feature type="chain" id="PRO_5013392002" description="ethanolamine kinase" evidence="4">
    <location>
        <begin position="38"/>
        <end position="360"/>
    </location>
</feature>
<dbReference type="EC" id="2.7.1.82" evidence="3"/>
<comment type="caution">
    <text evidence="5">The sequence shown here is derived from an EMBL/GenBank/DDBJ whole genome shotgun (WGS) entry which is preliminary data.</text>
</comment>
<dbReference type="GO" id="GO:0006646">
    <property type="term" value="P:phosphatidylethanolamine biosynthetic process"/>
    <property type="evidence" value="ECO:0007669"/>
    <property type="project" value="TreeGrafter"/>
</dbReference>
<comment type="pathway">
    <text evidence="1">Phospholipid metabolism; phosphatidylethanolamine biosynthesis; phosphatidylethanolamine from ethanolamine: step 1/3.</text>
</comment>
<evidence type="ECO:0000256" key="1">
    <source>
        <dbReference type="ARBA" id="ARBA00037883"/>
    </source>
</evidence>
<dbReference type="GO" id="GO:0004305">
    <property type="term" value="F:ethanolamine kinase activity"/>
    <property type="evidence" value="ECO:0007669"/>
    <property type="project" value="UniProtKB-EC"/>
</dbReference>
<sequence>MRSRRDMSMPLVKAHERFLQLLTILLLLLHCDRYARAWQPESIPSRHHHSVLLSLIQSVGWEPQRVEVRHLDQEKSAFCNTVYRLTTSCYNNETTITIAKIFSPLALERMTHSVGAMDSFVAAKGLAPRILATCKDGILMEFCKSHHCASHNNSQNVDEQNDTLCAMALAKLHSLPPLVPSSSQMEENMLWRSCSILMMHVNENWRCRTSARGDSWTKEMLATEIRHEQFRLSRKALVEVPIAHGDCKPSNLICQQERAFFIDLELCGRNYRSYDLAKLLRNDGDPTLMNSSSRRTRFLSVYAERVDANIDQLQFELNEIMPLTWLEAAIFFAAMEAVDPQNRDKWNSLAASRLRSYETC</sequence>
<feature type="signal peptide" evidence="4">
    <location>
        <begin position="1"/>
        <end position="37"/>
    </location>
</feature>
<keyword evidence="4" id="KW-0732">Signal</keyword>
<evidence type="ECO:0000256" key="4">
    <source>
        <dbReference type="SAM" id="SignalP"/>
    </source>
</evidence>
<dbReference type="Proteomes" id="UP000198406">
    <property type="component" value="Unassembled WGS sequence"/>
</dbReference>
<evidence type="ECO:0000313" key="6">
    <source>
        <dbReference type="Proteomes" id="UP000198406"/>
    </source>
</evidence>
<dbReference type="SUPFAM" id="SSF56112">
    <property type="entry name" value="Protein kinase-like (PK-like)"/>
    <property type="match status" value="1"/>
</dbReference>
<dbReference type="Pfam" id="PF01633">
    <property type="entry name" value="Choline_kinase"/>
    <property type="match status" value="1"/>
</dbReference>
<dbReference type="GO" id="GO:0005737">
    <property type="term" value="C:cytoplasm"/>
    <property type="evidence" value="ECO:0007669"/>
    <property type="project" value="TreeGrafter"/>
</dbReference>
<name>A0A1Z5JCM4_FISSO</name>
<accession>A0A1Z5JCM4</accession>
<protein>
    <recommendedName>
        <fullName evidence="3">ethanolamine kinase</fullName>
        <ecNumber evidence="3">2.7.1.82</ecNumber>
    </recommendedName>
</protein>
<comment type="similarity">
    <text evidence="2">Belongs to the choline/ethanolamine kinase family.</text>
</comment>
<dbReference type="Gene3D" id="3.90.1200.10">
    <property type="match status" value="1"/>
</dbReference>
<dbReference type="OrthoDB" id="197421at2759"/>
<reference evidence="5 6" key="1">
    <citation type="journal article" date="2015" name="Plant Cell">
        <title>Oil accumulation by the oleaginous diatom Fistulifera solaris as revealed by the genome and transcriptome.</title>
        <authorList>
            <person name="Tanaka T."/>
            <person name="Maeda Y."/>
            <person name="Veluchamy A."/>
            <person name="Tanaka M."/>
            <person name="Abida H."/>
            <person name="Marechal E."/>
            <person name="Bowler C."/>
            <person name="Muto M."/>
            <person name="Sunaga Y."/>
            <person name="Tanaka M."/>
            <person name="Yoshino T."/>
            <person name="Taniguchi T."/>
            <person name="Fukuda Y."/>
            <person name="Nemoto M."/>
            <person name="Matsumoto M."/>
            <person name="Wong P.S."/>
            <person name="Aburatani S."/>
            <person name="Fujibuchi W."/>
        </authorList>
    </citation>
    <scope>NUCLEOTIDE SEQUENCE [LARGE SCALE GENOMIC DNA]</scope>
    <source>
        <strain evidence="5 6">JPCC DA0580</strain>
    </source>
</reference>
<organism evidence="5 6">
    <name type="scientific">Fistulifera solaris</name>
    <name type="common">Oleaginous diatom</name>
    <dbReference type="NCBI Taxonomy" id="1519565"/>
    <lineage>
        <taxon>Eukaryota</taxon>
        <taxon>Sar</taxon>
        <taxon>Stramenopiles</taxon>
        <taxon>Ochrophyta</taxon>
        <taxon>Bacillariophyta</taxon>
        <taxon>Bacillariophyceae</taxon>
        <taxon>Bacillariophycidae</taxon>
        <taxon>Naviculales</taxon>
        <taxon>Naviculaceae</taxon>
        <taxon>Fistulifera</taxon>
    </lineage>
</organism>
<evidence type="ECO:0000256" key="2">
    <source>
        <dbReference type="ARBA" id="ARBA00038211"/>
    </source>
</evidence>
<proteinExistence type="inferred from homology"/>
<gene>
    <name evidence="5" type="ORF">FisN_22Lh220</name>
</gene>
<dbReference type="AlphaFoldDB" id="A0A1Z5JCM4"/>
<evidence type="ECO:0000313" key="5">
    <source>
        <dbReference type="EMBL" id="GAX11528.1"/>
    </source>
</evidence>
<evidence type="ECO:0000256" key="3">
    <source>
        <dbReference type="ARBA" id="ARBA00038874"/>
    </source>
</evidence>
<dbReference type="EMBL" id="BDSP01000041">
    <property type="protein sequence ID" value="GAX11528.1"/>
    <property type="molecule type" value="Genomic_DNA"/>
</dbReference>
<keyword evidence="6" id="KW-1185">Reference proteome</keyword>
<dbReference type="InParanoid" id="A0A1Z5JCM4"/>
<dbReference type="PANTHER" id="PTHR22603:SF66">
    <property type="entry name" value="ETHANOLAMINE KINASE"/>
    <property type="match status" value="1"/>
</dbReference>
<dbReference type="InterPro" id="IPR011009">
    <property type="entry name" value="Kinase-like_dom_sf"/>
</dbReference>